<evidence type="ECO:0000313" key="2">
    <source>
        <dbReference type="EMBL" id="KJV07556.1"/>
    </source>
</evidence>
<dbReference type="PATRIC" id="fig|1632867.3.peg.3565"/>
<comment type="caution">
    <text evidence="2">The sequence shown here is derived from an EMBL/GenBank/DDBJ whole genome shotgun (WGS) entry which is preliminary data.</text>
</comment>
<keyword evidence="3" id="KW-1185">Reference proteome</keyword>
<keyword evidence="1" id="KW-0175">Coiled coil</keyword>
<protein>
    <submittedName>
        <fullName evidence="2">Uncharacterized protein</fullName>
    </submittedName>
</protein>
<sequence>SKLSKYENETAVFGFYNAWWVFGEVAKTSEIDYAIFMAEAENVGYKRTKRGENPMPNDLYDLEYAPAKLDCKNVITQYDQDIKHFEDKQADAEQEKTALEEKNGIKENAATQKKIEKLVTDIKNYAEKIASLQTEKAEVKSILANYYENDSLKEIYTERTDTVLVSHFKNGLLSRYKSDDILLRKITQLTILDAIRQEVVWE</sequence>
<feature type="non-terminal residue" evidence="2">
    <location>
        <position position="1"/>
    </location>
</feature>
<evidence type="ECO:0000256" key="1">
    <source>
        <dbReference type="SAM" id="Coils"/>
    </source>
</evidence>
<dbReference type="EMBL" id="LAJX01000029">
    <property type="protein sequence ID" value="KJV07556.1"/>
    <property type="molecule type" value="Genomic_DNA"/>
</dbReference>
<gene>
    <name evidence="2" type="ORF">VZ94_04205</name>
</gene>
<reference evidence="3" key="1">
    <citation type="submission" date="2015-03" db="EMBL/GenBank/DDBJ databases">
        <title>Draft genome sequence of a novel methanotroph (Sn10-6) isolated from flooded ricefield rhizosphere in India.</title>
        <authorList>
            <person name="Pandit P.S."/>
            <person name="Pore S.D."/>
            <person name="Arora P."/>
            <person name="Kapse N.G."/>
            <person name="Dhakephalkar P.K."/>
            <person name="Rahalkar M.C."/>
        </authorList>
    </citation>
    <scope>NUCLEOTIDE SEQUENCE [LARGE SCALE GENOMIC DNA]</scope>
    <source>
        <strain evidence="3">Sn10-6</strain>
    </source>
</reference>
<organism evidence="2 3">
    <name type="scientific">Methylocucumis oryzae</name>
    <dbReference type="NCBI Taxonomy" id="1632867"/>
    <lineage>
        <taxon>Bacteria</taxon>
        <taxon>Pseudomonadati</taxon>
        <taxon>Pseudomonadota</taxon>
        <taxon>Gammaproteobacteria</taxon>
        <taxon>Methylococcales</taxon>
        <taxon>Methylococcaceae</taxon>
        <taxon>Methylocucumis</taxon>
    </lineage>
</organism>
<feature type="coiled-coil region" evidence="1">
    <location>
        <begin position="75"/>
        <end position="142"/>
    </location>
</feature>
<name>A0A0F3ILH1_9GAMM</name>
<dbReference type="RefSeq" id="WP_045778273.1">
    <property type="nucleotide sequence ID" value="NZ_LAJX01000029.1"/>
</dbReference>
<dbReference type="Proteomes" id="UP000033684">
    <property type="component" value="Unassembled WGS sequence"/>
</dbReference>
<dbReference type="AlphaFoldDB" id="A0A0F3ILH1"/>
<evidence type="ECO:0000313" key="3">
    <source>
        <dbReference type="Proteomes" id="UP000033684"/>
    </source>
</evidence>
<reference evidence="2 3" key="2">
    <citation type="journal article" date="2016" name="Microb. Ecol.">
        <title>Genome Characteristics of a Novel Type I Methanotroph (Sn10-6) Isolated from a Flooded Indian Rice Field.</title>
        <authorList>
            <person name="Rahalkar M.C."/>
            <person name="Pandit P.S."/>
            <person name="Dhakephalkar P.K."/>
            <person name="Pore S."/>
            <person name="Arora P."/>
            <person name="Kapse N."/>
        </authorList>
    </citation>
    <scope>NUCLEOTIDE SEQUENCE [LARGE SCALE GENOMIC DNA]</scope>
    <source>
        <strain evidence="2 3">Sn10-6</strain>
    </source>
</reference>
<proteinExistence type="predicted"/>
<accession>A0A0F3ILH1</accession>